<comment type="caution">
    <text evidence="1">The sequence shown here is derived from an EMBL/GenBank/DDBJ whole genome shotgun (WGS) entry which is preliminary data.</text>
</comment>
<reference evidence="1 2" key="1">
    <citation type="submission" date="2021-01" db="EMBL/GenBank/DDBJ databases">
        <title>Whole genome shotgun sequence of Plantactinospora mayteni NBRC 109088.</title>
        <authorList>
            <person name="Komaki H."/>
            <person name="Tamura T."/>
        </authorList>
    </citation>
    <scope>NUCLEOTIDE SEQUENCE [LARGE SCALE GENOMIC DNA]</scope>
    <source>
        <strain evidence="1 2">NBRC 109088</strain>
    </source>
</reference>
<keyword evidence="2" id="KW-1185">Reference proteome</keyword>
<dbReference type="EMBL" id="BONX01000018">
    <property type="protein sequence ID" value="GIG96337.1"/>
    <property type="molecule type" value="Genomic_DNA"/>
</dbReference>
<accession>A0ABQ4ENU8</accession>
<name>A0ABQ4ENU8_9ACTN</name>
<evidence type="ECO:0000313" key="1">
    <source>
        <dbReference type="EMBL" id="GIG96337.1"/>
    </source>
</evidence>
<organism evidence="1 2">
    <name type="scientific">Plantactinospora mayteni</name>
    <dbReference type="NCBI Taxonomy" id="566021"/>
    <lineage>
        <taxon>Bacteria</taxon>
        <taxon>Bacillati</taxon>
        <taxon>Actinomycetota</taxon>
        <taxon>Actinomycetes</taxon>
        <taxon>Micromonosporales</taxon>
        <taxon>Micromonosporaceae</taxon>
        <taxon>Plantactinospora</taxon>
    </lineage>
</organism>
<evidence type="ECO:0000313" key="2">
    <source>
        <dbReference type="Proteomes" id="UP000621500"/>
    </source>
</evidence>
<protein>
    <submittedName>
        <fullName evidence="1">Uncharacterized protein</fullName>
    </submittedName>
</protein>
<sequence length="149" mass="16554">MEITGYDSVLLAPSFEAQMLRTFIDRLAQRWPALLVTVETGGESETQLRWTLRRERSLPATEGWLYLLRDAEMDAYSDDHAYDPMPDGDGPLSVIYRPDRSSGGTQLTLVSPDDPAGHPFSGWAYDLLAECVGVRNSPGPNGYPGVRHQ</sequence>
<proteinExistence type="predicted"/>
<dbReference type="Proteomes" id="UP000621500">
    <property type="component" value="Unassembled WGS sequence"/>
</dbReference>
<gene>
    <name evidence="1" type="ORF">Pma05_29100</name>
</gene>
<dbReference type="RefSeq" id="WP_203857885.1">
    <property type="nucleotide sequence ID" value="NZ_BAAAZQ010000004.1"/>
</dbReference>